<dbReference type="CDD" id="cd04182">
    <property type="entry name" value="GT_2_like_f"/>
    <property type="match status" value="1"/>
</dbReference>
<dbReference type="InterPro" id="IPR029044">
    <property type="entry name" value="Nucleotide-diphossugar_trans"/>
</dbReference>
<gene>
    <name evidence="3" type="ORF">GCM10016455_14970</name>
</gene>
<organism evidence="3 4">
    <name type="scientific">Aliiroseovarius zhejiangensis</name>
    <dbReference type="NCBI Taxonomy" id="1632025"/>
    <lineage>
        <taxon>Bacteria</taxon>
        <taxon>Pseudomonadati</taxon>
        <taxon>Pseudomonadota</taxon>
        <taxon>Alphaproteobacteria</taxon>
        <taxon>Rhodobacterales</taxon>
        <taxon>Paracoccaceae</taxon>
        <taxon>Aliiroseovarius</taxon>
    </lineage>
</organism>
<proteinExistence type="predicted"/>
<dbReference type="RefSeq" id="WP_191285850.1">
    <property type="nucleotide sequence ID" value="NZ_BNCH01000002.1"/>
</dbReference>
<dbReference type="InterPro" id="IPR025877">
    <property type="entry name" value="MobA-like_NTP_Trfase"/>
</dbReference>
<dbReference type="Proteomes" id="UP000609802">
    <property type="component" value="Unassembled WGS sequence"/>
</dbReference>
<name>A0ABQ3IV71_9RHOB</name>
<dbReference type="SUPFAM" id="SSF53448">
    <property type="entry name" value="Nucleotide-diphospho-sugar transferases"/>
    <property type="match status" value="1"/>
</dbReference>
<evidence type="ECO:0000259" key="2">
    <source>
        <dbReference type="Pfam" id="PF12804"/>
    </source>
</evidence>
<accession>A0ABQ3IV71</accession>
<evidence type="ECO:0000256" key="1">
    <source>
        <dbReference type="ARBA" id="ARBA00022842"/>
    </source>
</evidence>
<feature type="domain" description="MobA-like NTP transferase" evidence="2">
    <location>
        <begin position="10"/>
        <end position="167"/>
    </location>
</feature>
<evidence type="ECO:0000313" key="3">
    <source>
        <dbReference type="EMBL" id="GHE95354.1"/>
    </source>
</evidence>
<comment type="caution">
    <text evidence="3">The sequence shown here is derived from an EMBL/GenBank/DDBJ whole genome shotgun (WGS) entry which is preliminary data.</text>
</comment>
<evidence type="ECO:0000313" key="4">
    <source>
        <dbReference type="Proteomes" id="UP000609802"/>
    </source>
</evidence>
<dbReference type="PANTHER" id="PTHR43777">
    <property type="entry name" value="MOLYBDENUM COFACTOR CYTIDYLYLTRANSFERASE"/>
    <property type="match status" value="1"/>
</dbReference>
<reference evidence="4" key="1">
    <citation type="journal article" date="2019" name="Int. J. Syst. Evol. Microbiol.">
        <title>The Global Catalogue of Microorganisms (GCM) 10K type strain sequencing project: providing services to taxonomists for standard genome sequencing and annotation.</title>
        <authorList>
            <consortium name="The Broad Institute Genomics Platform"/>
            <consortium name="The Broad Institute Genome Sequencing Center for Infectious Disease"/>
            <person name="Wu L."/>
            <person name="Ma J."/>
        </authorList>
    </citation>
    <scope>NUCLEOTIDE SEQUENCE [LARGE SCALE GENOMIC DNA]</scope>
    <source>
        <strain evidence="4">KCTC 42443</strain>
    </source>
</reference>
<keyword evidence="1" id="KW-0460">Magnesium</keyword>
<dbReference type="PANTHER" id="PTHR43777:SF1">
    <property type="entry name" value="MOLYBDENUM COFACTOR CYTIDYLYLTRANSFERASE"/>
    <property type="match status" value="1"/>
</dbReference>
<protein>
    <submittedName>
        <fullName evidence="3">Molybdopterin-guanine dinucleotide biosynthesis protein A</fullName>
    </submittedName>
</protein>
<dbReference type="Pfam" id="PF12804">
    <property type="entry name" value="NTP_transf_3"/>
    <property type="match status" value="1"/>
</dbReference>
<dbReference type="EMBL" id="BNCH01000002">
    <property type="protein sequence ID" value="GHE95354.1"/>
    <property type="molecule type" value="Genomic_DNA"/>
</dbReference>
<dbReference type="Gene3D" id="3.90.550.10">
    <property type="entry name" value="Spore Coat Polysaccharide Biosynthesis Protein SpsA, Chain A"/>
    <property type="match status" value="1"/>
</dbReference>
<sequence length="199" mass="21247">MSRAPSLAILILAAGRSRRMGRDKLMLRRHDGVPLLANRISTALATGHGVFVALPARSPTRLTLVRQSLATPLPCPDAGRGMGHSLAHAIGSLPKGLDGVLVLLADMPALTLDDLMSLSDGFDPDRILRGATQDNAPGHPVLIPARFLSRLSALEGDQGAHHVIADLPTRLIPLPADHARFDVDTPADWQEWLDRSAPS</sequence>
<keyword evidence="4" id="KW-1185">Reference proteome</keyword>